<proteinExistence type="predicted"/>
<comment type="caution">
    <text evidence="1">The sequence shown here is derived from an EMBL/GenBank/DDBJ whole genome shotgun (WGS) entry which is preliminary data.</text>
</comment>
<organism evidence="1 2">
    <name type="scientific">Saonia flava</name>
    <dbReference type="NCBI Taxonomy" id="523696"/>
    <lineage>
        <taxon>Bacteria</taxon>
        <taxon>Pseudomonadati</taxon>
        <taxon>Bacteroidota</taxon>
        <taxon>Flavobacteriia</taxon>
        <taxon>Flavobacteriales</taxon>
        <taxon>Flavobacteriaceae</taxon>
        <taxon>Saonia</taxon>
    </lineage>
</organism>
<dbReference type="InterPro" id="IPR010628">
    <property type="entry name" value="EutB"/>
</dbReference>
<dbReference type="InterPro" id="IPR009246">
    <property type="entry name" value="EutC"/>
</dbReference>
<dbReference type="Gene3D" id="3.20.20.70">
    <property type="entry name" value="Aldolase class I"/>
    <property type="match status" value="1"/>
</dbReference>
<gene>
    <name evidence="1" type="ORF">GGR42_002958</name>
</gene>
<dbReference type="InterPro" id="IPR044939">
    <property type="entry name" value="EutB_dom_2_sf"/>
</dbReference>
<dbReference type="GO" id="GO:0009350">
    <property type="term" value="C:ethanolamine ammonia-lyase complex"/>
    <property type="evidence" value="ECO:0007669"/>
    <property type="project" value="TreeGrafter"/>
</dbReference>
<sequence length="776" mass="87042">MTRKKFLKQTSQAGVAVLALNGCDIFTPEKERLVSSASVTLLKPNDKEDIFKYIQRTKGNFDLAIYRQILGAANEYKEGDDTLKISAINDKSRTYARTLLGNTNIVELDKNVVFKDELLTLIQESTHQNFSMEGWTMQELKDFSLSQPEEKIKEIMPSLSSDVIACLVKLMNNEELIQLSQKIFNPLPNSKIGSKGYMGARVQPNSPTDNTEDIAWQVFDAWSYAVGDVVLGTNPVSSEPESVAEIEKTLFDIITSFNLENTLPNCVLSHVDVQAEVEKMNPGVTGVWFQSIAGTVNANETFDLTLEKMMQYASMRDGQYGFYAETGQGADLTNGHGEGFDMVIHESRKYGFLRALKQKINELKGEDNSWVHVNDVAGFIGPEVFKTKEQLVRCCLEDTVMGKLHGLTIGLDICSTLHMDVNLEDLDWCIEKVMPANPAYLMALPTKNDPMLSYLTTAFSNHVKVREQFGYKVNDAMWEFFKELEVIDEHGKPTEHFGDPIWVYYKFKKAKKDKRSFQEIYGEGKQCIARIEKNGVPIAQGHGKNIWDLEPTLDEQMHRLYNDAKVSLWTEINEPFIQSIPASVMVNTQSKDRKDYVYHPATGEILSPQSIEEVNAIKESWNGQLPDIQIVVSDGLNVRALMDEGHLLPFLDGLTKSLKENGYSLGKKNIVVTNGRVRAGYVCGELLFGQKKKLSKGHGIVHIIGERPGSGHHNFSAYLTVAQSSVWNKKGVVDHNISRVVSGISDTSLTPEKAITNTVKIMDELFLNQRIKVLPA</sequence>
<dbReference type="PANTHER" id="PTHR39329:SF1">
    <property type="entry name" value="ETHANOLAMINE AMMONIA-LYASE LARGE SUBUNIT"/>
    <property type="match status" value="1"/>
</dbReference>
<evidence type="ECO:0000313" key="2">
    <source>
        <dbReference type="Proteomes" id="UP000590442"/>
    </source>
</evidence>
<dbReference type="Pfam" id="PF06751">
    <property type="entry name" value="EutB"/>
    <property type="match status" value="1"/>
</dbReference>
<dbReference type="GO" id="GO:0006520">
    <property type="term" value="P:amino acid metabolic process"/>
    <property type="evidence" value="ECO:0007669"/>
    <property type="project" value="InterPro"/>
</dbReference>
<dbReference type="InterPro" id="IPR042251">
    <property type="entry name" value="EutC_C"/>
</dbReference>
<protein>
    <submittedName>
        <fullName evidence="1">Ethanolamine ammonia-lyase large subunit</fullName>
        <ecNumber evidence="1">4.3.1.7</ecNumber>
    </submittedName>
</protein>
<dbReference type="RefSeq" id="WP_167965507.1">
    <property type="nucleotide sequence ID" value="NZ_JAATJJ010000002.1"/>
</dbReference>
<dbReference type="GO" id="GO:0008851">
    <property type="term" value="F:ethanolamine ammonia-lyase activity"/>
    <property type="evidence" value="ECO:0007669"/>
    <property type="project" value="UniProtKB-EC"/>
</dbReference>
<dbReference type="EC" id="4.3.1.7" evidence="1"/>
<accession>A0A846QZ42</accession>
<keyword evidence="1" id="KW-0456">Lyase</keyword>
<dbReference type="EMBL" id="JAATJJ010000002">
    <property type="protein sequence ID" value="NJB72467.1"/>
    <property type="molecule type" value="Genomic_DNA"/>
</dbReference>
<reference evidence="1 2" key="1">
    <citation type="submission" date="2020-03" db="EMBL/GenBank/DDBJ databases">
        <title>Genomic Encyclopedia of Type Strains, Phase IV (KMG-IV): sequencing the most valuable type-strain genomes for metagenomic binning, comparative biology and taxonomic classification.</title>
        <authorList>
            <person name="Goeker M."/>
        </authorList>
    </citation>
    <scope>NUCLEOTIDE SEQUENCE [LARGE SCALE GENOMIC DNA]</scope>
    <source>
        <strain evidence="1 2">DSM 29762</strain>
    </source>
</reference>
<dbReference type="InterPro" id="IPR013785">
    <property type="entry name" value="Aldolase_TIM"/>
</dbReference>
<dbReference type="GO" id="GO:0005829">
    <property type="term" value="C:cytosol"/>
    <property type="evidence" value="ECO:0007669"/>
    <property type="project" value="TreeGrafter"/>
</dbReference>
<dbReference type="GO" id="GO:0046336">
    <property type="term" value="P:ethanolamine catabolic process"/>
    <property type="evidence" value="ECO:0007669"/>
    <property type="project" value="TreeGrafter"/>
</dbReference>
<dbReference type="Gene3D" id="1.10.220.70">
    <property type="entry name" value="lyase"/>
    <property type="match status" value="1"/>
</dbReference>
<name>A0A846QZ42_9FLAO</name>
<dbReference type="Proteomes" id="UP000590442">
    <property type="component" value="Unassembled WGS sequence"/>
</dbReference>
<dbReference type="PANTHER" id="PTHR39329">
    <property type="entry name" value="ETHANOLAMINE AMMONIA-LYASE HEAVY CHAIN"/>
    <property type="match status" value="1"/>
</dbReference>
<dbReference type="Gene3D" id="3.40.50.11240">
    <property type="entry name" value="Ethanolamine ammonia-lyase light chain (EutC)"/>
    <property type="match status" value="1"/>
</dbReference>
<dbReference type="AlphaFoldDB" id="A0A846QZ42"/>
<dbReference type="NCBIfam" id="NF011649">
    <property type="entry name" value="PRK15067.1"/>
    <property type="match status" value="1"/>
</dbReference>
<dbReference type="Pfam" id="PF05985">
    <property type="entry name" value="EutC"/>
    <property type="match status" value="1"/>
</dbReference>
<keyword evidence="2" id="KW-1185">Reference proteome</keyword>
<evidence type="ECO:0000313" key="1">
    <source>
        <dbReference type="EMBL" id="NJB72467.1"/>
    </source>
</evidence>